<feature type="chain" id="PRO_5001753549" description="RxLR effector protein" evidence="1">
    <location>
        <begin position="21"/>
        <end position="515"/>
    </location>
</feature>
<dbReference type="Proteomes" id="UP000028582">
    <property type="component" value="Unassembled WGS sequence"/>
</dbReference>
<evidence type="ECO:0000256" key="1">
    <source>
        <dbReference type="SAM" id="SignalP"/>
    </source>
</evidence>
<reference evidence="2 3" key="1">
    <citation type="submission" date="2013-11" db="EMBL/GenBank/DDBJ databases">
        <title>The Genome Sequence of Phytophthora parasitica P1976.</title>
        <authorList>
            <consortium name="The Broad Institute Genomics Platform"/>
            <person name="Russ C."/>
            <person name="Tyler B."/>
            <person name="Panabieres F."/>
            <person name="Shan W."/>
            <person name="Tripathy S."/>
            <person name="Grunwald N."/>
            <person name="Machado M."/>
            <person name="Johnson C.S."/>
            <person name="Walker B."/>
            <person name="Young S."/>
            <person name="Zeng Q."/>
            <person name="Gargeya S."/>
            <person name="Fitzgerald M."/>
            <person name="Haas B."/>
            <person name="Abouelleil A."/>
            <person name="Allen A.W."/>
            <person name="Alvarado L."/>
            <person name="Arachchi H.M."/>
            <person name="Berlin A.M."/>
            <person name="Chapman S.B."/>
            <person name="Gainer-Dewar J."/>
            <person name="Goldberg J."/>
            <person name="Griggs A."/>
            <person name="Gujja S."/>
            <person name="Hansen M."/>
            <person name="Howarth C."/>
            <person name="Imamovic A."/>
            <person name="Ireland A."/>
            <person name="Larimer J."/>
            <person name="McCowan C."/>
            <person name="Murphy C."/>
            <person name="Pearson M."/>
            <person name="Poon T.W."/>
            <person name="Priest M."/>
            <person name="Roberts A."/>
            <person name="Saif S."/>
            <person name="Shea T."/>
            <person name="Sisk P."/>
            <person name="Sykes S."/>
            <person name="Wortman J."/>
            <person name="Nusbaum C."/>
            <person name="Birren B."/>
        </authorList>
    </citation>
    <scope>NUCLEOTIDE SEQUENCE [LARGE SCALE GENOMIC DNA]</scope>
    <source>
        <strain evidence="2 3">P1976</strain>
    </source>
</reference>
<gene>
    <name evidence="2" type="ORF">F444_12047</name>
</gene>
<evidence type="ECO:0000313" key="2">
    <source>
        <dbReference type="EMBL" id="ETO71647.1"/>
    </source>
</evidence>
<evidence type="ECO:0000313" key="3">
    <source>
        <dbReference type="Proteomes" id="UP000028582"/>
    </source>
</evidence>
<keyword evidence="1" id="KW-0732">Signal</keyword>
<dbReference type="InterPro" id="IPR044899">
    <property type="entry name" value="SptP_N_sf"/>
</dbReference>
<feature type="signal peptide" evidence="1">
    <location>
        <begin position="1"/>
        <end position="20"/>
    </location>
</feature>
<dbReference type="EMBL" id="ANJA01002158">
    <property type="protein sequence ID" value="ETO71647.1"/>
    <property type="molecule type" value="Genomic_DNA"/>
</dbReference>
<dbReference type="Gene3D" id="4.10.1330.10">
    <property type="entry name" value="non globular Virulence effector SptP domain"/>
    <property type="match status" value="1"/>
</dbReference>
<comment type="caution">
    <text evidence="2">The sequence shown here is derived from an EMBL/GenBank/DDBJ whole genome shotgun (WGS) entry which is preliminary data.</text>
</comment>
<dbReference type="AlphaFoldDB" id="A0A080ZYD6"/>
<dbReference type="OrthoDB" id="128648at2759"/>
<organism evidence="2 3">
    <name type="scientific">Phytophthora nicotianae P1976</name>
    <dbReference type="NCBI Taxonomy" id="1317066"/>
    <lineage>
        <taxon>Eukaryota</taxon>
        <taxon>Sar</taxon>
        <taxon>Stramenopiles</taxon>
        <taxon>Oomycota</taxon>
        <taxon>Peronosporomycetes</taxon>
        <taxon>Peronosporales</taxon>
        <taxon>Peronosporaceae</taxon>
        <taxon>Phytophthora</taxon>
    </lineage>
</organism>
<evidence type="ECO:0008006" key="4">
    <source>
        <dbReference type="Google" id="ProtNLM"/>
    </source>
</evidence>
<proteinExistence type="predicted"/>
<protein>
    <recommendedName>
        <fullName evidence="4">RxLR effector protein</fullName>
    </recommendedName>
</protein>
<name>A0A080ZYD6_PHYNI</name>
<sequence>MLFYLNVLLVAIVLLACVDSASDNAASTATKCFPVANKSFLPTRRFLRAYATVHKDSEERVNVGNFALQEGVSKLAESARLKKFLLKKKTGVEVLNSLKIGDDIAAALESSRLGTLTKYIAKFNKKNPDKTISLIETLTTRYGGSAVEKALASVERSTDSSPKVVDLVKQLRSEQFTFWLHSDNSVDDVFKLLNSAYAGPEFFASPLFRILDHYIAKFNSEKQGQETLIKTLTRGFRGESNFVWLLAGAKQQTHDLRIVNKAQELEEGLIRQWRHEKVEPVAIMKVLKLDNGAENALRSENLEMFDKYITLLSKNSQHNEVTLLGILTSKYGEANVAKAIAPALRREKANTELIAARLQQQQLKGWLENGMSPDDVFKLLWLYNGKRLVIAQQWDMLDTLDEFILLYNRYNRAKPSDQTSLVRVLANSYGESKLAKLLVTRLEAPLFMSKAAKLQKAQFREWMDEGLEPASILSKIFKVTEADASNTQKLVASHFKRFYDTKNAAQPTFTDPRRS</sequence>
<accession>A0A080ZYD6</accession>